<dbReference type="EMBL" id="BART01012326">
    <property type="protein sequence ID" value="GAG79594.1"/>
    <property type="molecule type" value="Genomic_DNA"/>
</dbReference>
<feature type="non-terminal residue" evidence="2">
    <location>
        <position position="1"/>
    </location>
</feature>
<proteinExistence type="predicted"/>
<name>X1ACH3_9ZZZZ</name>
<sequence length="202" mass="22107">QSRAVLLITVFVLGITSAVFTDAFIEAPLDALSTIGMTGTVELVLIDQSNNSLGNVSVTIDDVSSTTNANLVYSFKNISPGLKTVELSLDGYKTQTREILVVPFIVSSHKITMNEEDEIDKEYIPFDSIGLSIILVIFSVFALLAALMAFERRHLDVAIVGSIISIFSFGFFMIGSIISIIALIIILKYRDEFENGKKGKIF</sequence>
<dbReference type="AlphaFoldDB" id="X1ACH3"/>
<dbReference type="SUPFAM" id="SSF49464">
    <property type="entry name" value="Carboxypeptidase regulatory domain-like"/>
    <property type="match status" value="1"/>
</dbReference>
<comment type="caution">
    <text evidence="2">The sequence shown here is derived from an EMBL/GenBank/DDBJ whole genome shotgun (WGS) entry which is preliminary data.</text>
</comment>
<feature type="transmembrane region" description="Helical" evidence="1">
    <location>
        <begin position="129"/>
        <end position="150"/>
    </location>
</feature>
<keyword evidence="1" id="KW-0472">Membrane</keyword>
<evidence type="ECO:0000313" key="2">
    <source>
        <dbReference type="EMBL" id="GAG79594.1"/>
    </source>
</evidence>
<protein>
    <recommendedName>
        <fullName evidence="3">PEGA domain-containing protein</fullName>
    </recommendedName>
</protein>
<keyword evidence="1" id="KW-1133">Transmembrane helix</keyword>
<reference evidence="2" key="1">
    <citation type="journal article" date="2014" name="Front. Microbiol.">
        <title>High frequency of phylogenetically diverse reductive dehalogenase-homologous genes in deep subseafloor sedimentary metagenomes.</title>
        <authorList>
            <person name="Kawai M."/>
            <person name="Futagami T."/>
            <person name="Toyoda A."/>
            <person name="Takaki Y."/>
            <person name="Nishi S."/>
            <person name="Hori S."/>
            <person name="Arai W."/>
            <person name="Tsubouchi T."/>
            <person name="Morono Y."/>
            <person name="Uchiyama I."/>
            <person name="Ito T."/>
            <person name="Fujiyama A."/>
            <person name="Inagaki F."/>
            <person name="Takami H."/>
        </authorList>
    </citation>
    <scope>NUCLEOTIDE SEQUENCE</scope>
    <source>
        <strain evidence="2">Expedition CK06-06</strain>
    </source>
</reference>
<keyword evidence="1" id="KW-0812">Transmembrane</keyword>
<dbReference type="Gene3D" id="2.60.40.1120">
    <property type="entry name" value="Carboxypeptidase-like, regulatory domain"/>
    <property type="match status" value="1"/>
</dbReference>
<gene>
    <name evidence="2" type="ORF">S01H4_25785</name>
</gene>
<dbReference type="InterPro" id="IPR008969">
    <property type="entry name" value="CarboxyPept-like_regulatory"/>
</dbReference>
<feature type="transmembrane region" description="Helical" evidence="1">
    <location>
        <begin position="157"/>
        <end position="187"/>
    </location>
</feature>
<evidence type="ECO:0008006" key="3">
    <source>
        <dbReference type="Google" id="ProtNLM"/>
    </source>
</evidence>
<evidence type="ECO:0000256" key="1">
    <source>
        <dbReference type="SAM" id="Phobius"/>
    </source>
</evidence>
<organism evidence="2">
    <name type="scientific">marine sediment metagenome</name>
    <dbReference type="NCBI Taxonomy" id="412755"/>
    <lineage>
        <taxon>unclassified sequences</taxon>
        <taxon>metagenomes</taxon>
        <taxon>ecological metagenomes</taxon>
    </lineage>
</organism>
<accession>X1ACH3</accession>